<protein>
    <submittedName>
        <fullName evidence="4">Uncharacterized protein</fullName>
    </submittedName>
</protein>
<dbReference type="Gene3D" id="1.25.40.20">
    <property type="entry name" value="Ankyrin repeat-containing domain"/>
    <property type="match status" value="1"/>
</dbReference>
<keyword evidence="1" id="KW-0677">Repeat</keyword>
<dbReference type="AlphaFoldDB" id="A0A0G4EQV2"/>
<feature type="compositionally biased region" description="Basic and acidic residues" evidence="3">
    <location>
        <begin position="107"/>
        <end position="120"/>
    </location>
</feature>
<dbReference type="PANTHER" id="PTHR24189:SF50">
    <property type="entry name" value="ANKYRIN REPEAT AND SOCS BOX PROTEIN 2"/>
    <property type="match status" value="1"/>
</dbReference>
<dbReference type="PhylomeDB" id="A0A0G4EQV2"/>
<dbReference type="SUPFAM" id="SSF48403">
    <property type="entry name" value="Ankyrin repeat"/>
    <property type="match status" value="1"/>
</dbReference>
<name>A0A0G4EQV2_VITBC</name>
<proteinExistence type="predicted"/>
<dbReference type="Proteomes" id="UP000041254">
    <property type="component" value="Unassembled WGS sequence"/>
</dbReference>
<keyword evidence="2" id="KW-0040">ANK repeat</keyword>
<dbReference type="InterPro" id="IPR002110">
    <property type="entry name" value="Ankyrin_rpt"/>
</dbReference>
<organism evidence="4 5">
    <name type="scientific">Vitrella brassicaformis (strain CCMP3155)</name>
    <dbReference type="NCBI Taxonomy" id="1169540"/>
    <lineage>
        <taxon>Eukaryota</taxon>
        <taxon>Sar</taxon>
        <taxon>Alveolata</taxon>
        <taxon>Colpodellida</taxon>
        <taxon>Vitrellaceae</taxon>
        <taxon>Vitrella</taxon>
    </lineage>
</organism>
<dbReference type="VEuPathDB" id="CryptoDB:Vbra_20682"/>
<reference evidence="4 5" key="1">
    <citation type="submission" date="2014-11" db="EMBL/GenBank/DDBJ databases">
        <authorList>
            <person name="Zhu J."/>
            <person name="Qi W."/>
            <person name="Song R."/>
        </authorList>
    </citation>
    <scope>NUCLEOTIDE SEQUENCE [LARGE SCALE GENOMIC DNA]</scope>
</reference>
<dbReference type="InterPro" id="IPR036770">
    <property type="entry name" value="Ankyrin_rpt-contain_sf"/>
</dbReference>
<dbReference type="EMBL" id="CDMY01000285">
    <property type="protein sequence ID" value="CEL99630.1"/>
    <property type="molecule type" value="Genomic_DNA"/>
</dbReference>
<feature type="region of interest" description="Disordered" evidence="3">
    <location>
        <begin position="107"/>
        <end position="184"/>
    </location>
</feature>
<keyword evidence="5" id="KW-1185">Reference proteome</keyword>
<evidence type="ECO:0000313" key="4">
    <source>
        <dbReference type="EMBL" id="CEL99630.1"/>
    </source>
</evidence>
<dbReference type="InterPro" id="IPR050745">
    <property type="entry name" value="Multifunctional_regulatory"/>
</dbReference>
<evidence type="ECO:0000256" key="1">
    <source>
        <dbReference type="ARBA" id="ARBA00022737"/>
    </source>
</evidence>
<gene>
    <name evidence="4" type="ORF">Vbra_20682</name>
</gene>
<evidence type="ECO:0000256" key="2">
    <source>
        <dbReference type="ARBA" id="ARBA00023043"/>
    </source>
</evidence>
<feature type="compositionally biased region" description="Acidic residues" evidence="3">
    <location>
        <begin position="136"/>
        <end position="184"/>
    </location>
</feature>
<feature type="region of interest" description="Disordered" evidence="3">
    <location>
        <begin position="1"/>
        <end position="25"/>
    </location>
</feature>
<dbReference type="InParanoid" id="A0A0G4EQV2"/>
<evidence type="ECO:0000313" key="5">
    <source>
        <dbReference type="Proteomes" id="UP000041254"/>
    </source>
</evidence>
<evidence type="ECO:0000256" key="3">
    <source>
        <dbReference type="SAM" id="MobiDB-lite"/>
    </source>
</evidence>
<dbReference type="PANTHER" id="PTHR24189">
    <property type="entry name" value="MYOTROPHIN"/>
    <property type="match status" value="1"/>
</dbReference>
<dbReference type="Pfam" id="PF00023">
    <property type="entry name" value="Ank"/>
    <property type="match status" value="1"/>
</dbReference>
<dbReference type="OrthoDB" id="539213at2759"/>
<sequence length="772" mass="83874">MTTLQAAGDEHWPQHSGGAGPLMDVDQDQPLVAVPLSLEVADELSFTCEGDGNVAIEVVWRSQSTGGGAAPVKLLHIAAPAPAHAATDDEHQEGGGGEMIDIDAVHQDGTEADGPGKQEGDGMTVEGEGPQAPAESESDSEEEEEEDEEEEEEEDEEDDRYKEDDDTLDDDSDIDIDDESDIDDGHEEEGVAIDHVAATSLAVPDGCVGADEIEAVFPRGTSKATKDLAVGVINRTITKQRVTHLLGQGANPNVKPRLRSRLPDGDDFRNTSGLWRNYSLLVLAIQNKSDYTVPIIREYYVSGRIIVLPQWPSGEQQSAVMEALIEAGADPNAASISWVVDRPMCVAVSSGDETAFNVLMARHVRLRHSFDLDHGHPVLELRDARGRPPDEYLQVLLSMYQRLVELDPTLATERDEDASGDNLVHIARGGRYPEWFIDAYLNLITEHGADIAAENNNRWTPLHKAADVGSPHVAQFLCRKLPTADINNRQNSIHQTPLARAAGDLSHLTQQLQDPNTSEADKVECRAELDNLKLTIRTLLRAGGDISSIPTDTQEGHRQRQLVVDEYATVLNKVGAIVTDAVNDALAPHRSLAAVLTHLLPLAPHHDGAKPHPTPSILSFGPHESTIFGWDIASYPFDVDTAASATTEAIGMRHTDLARRVCAAAKHFFLSAVKASSNREVVGGTRHEQRGNKRGKVPVPPLQCFVVGGVGGRKMELREVVQRAILDEAAKWEVGEIDNGFSTDVPAIEWGAVGWVDKGRDGRQTFRSLQLT</sequence>
<accession>A0A0G4EQV2</accession>